<dbReference type="InterPro" id="IPR011009">
    <property type="entry name" value="Kinase-like_dom_sf"/>
</dbReference>
<dbReference type="InterPro" id="IPR051334">
    <property type="entry name" value="SRPK"/>
</dbReference>
<keyword evidence="5" id="KW-0418">Kinase</keyword>
<dbReference type="EMBL" id="LVKK01000125">
    <property type="protein sequence ID" value="OAG35210.1"/>
    <property type="molecule type" value="Genomic_DNA"/>
</dbReference>
<evidence type="ECO:0000256" key="3">
    <source>
        <dbReference type="ARBA" id="ARBA00022679"/>
    </source>
</evidence>
<dbReference type="Gene3D" id="3.30.200.20">
    <property type="entry name" value="Phosphorylase Kinase, domain 1"/>
    <property type="match status" value="1"/>
</dbReference>
<evidence type="ECO:0000256" key="5">
    <source>
        <dbReference type="ARBA" id="ARBA00022777"/>
    </source>
</evidence>
<organism evidence="9 10">
    <name type="scientific">Fonsecaea monophora</name>
    <dbReference type="NCBI Taxonomy" id="254056"/>
    <lineage>
        <taxon>Eukaryota</taxon>
        <taxon>Fungi</taxon>
        <taxon>Dikarya</taxon>
        <taxon>Ascomycota</taxon>
        <taxon>Pezizomycotina</taxon>
        <taxon>Eurotiomycetes</taxon>
        <taxon>Chaetothyriomycetidae</taxon>
        <taxon>Chaetothyriales</taxon>
        <taxon>Herpotrichiellaceae</taxon>
        <taxon>Fonsecaea</taxon>
    </lineage>
</organism>
<sequence>MARRFERIYDAVEPVKQNRHGGCHPVHLGDISSSRYKTVAKIGYGQYSTVWLALDQRHKSSSHLGANFLKRKMRRNRSQRYVALKVVKAEQSKTNDELEYC</sequence>
<dbReference type="Proteomes" id="UP000077002">
    <property type="component" value="Unassembled WGS sequence"/>
</dbReference>
<evidence type="ECO:0000256" key="7">
    <source>
        <dbReference type="ARBA" id="ARBA00047899"/>
    </source>
</evidence>
<evidence type="ECO:0000313" key="10">
    <source>
        <dbReference type="Proteomes" id="UP000077002"/>
    </source>
</evidence>
<dbReference type="GO" id="GO:0004674">
    <property type="term" value="F:protein serine/threonine kinase activity"/>
    <property type="evidence" value="ECO:0007669"/>
    <property type="project" value="UniProtKB-KW"/>
</dbReference>
<dbReference type="GO" id="GO:0050684">
    <property type="term" value="P:regulation of mRNA processing"/>
    <property type="evidence" value="ECO:0007669"/>
    <property type="project" value="TreeGrafter"/>
</dbReference>
<keyword evidence="3" id="KW-0808">Transferase</keyword>
<protein>
    <recommendedName>
        <fullName evidence="1">non-specific serine/threonine protein kinase</fullName>
        <ecNumber evidence="1">2.7.11.1</ecNumber>
    </recommendedName>
</protein>
<dbReference type="AlphaFoldDB" id="A0A177EVA3"/>
<dbReference type="GO" id="GO:0005524">
    <property type="term" value="F:ATP binding"/>
    <property type="evidence" value="ECO:0007669"/>
    <property type="project" value="UniProtKB-KW"/>
</dbReference>
<accession>A0A177EVA3</accession>
<dbReference type="PANTHER" id="PTHR47634">
    <property type="entry name" value="PROTEIN KINASE DOMAIN-CONTAINING PROTEIN-RELATED"/>
    <property type="match status" value="1"/>
</dbReference>
<comment type="catalytic activity">
    <reaction evidence="7">
        <text>L-threonyl-[protein] + ATP = O-phospho-L-threonyl-[protein] + ADP + H(+)</text>
        <dbReference type="Rhea" id="RHEA:46608"/>
        <dbReference type="Rhea" id="RHEA-COMP:11060"/>
        <dbReference type="Rhea" id="RHEA-COMP:11605"/>
        <dbReference type="ChEBI" id="CHEBI:15378"/>
        <dbReference type="ChEBI" id="CHEBI:30013"/>
        <dbReference type="ChEBI" id="CHEBI:30616"/>
        <dbReference type="ChEBI" id="CHEBI:61977"/>
        <dbReference type="ChEBI" id="CHEBI:456216"/>
        <dbReference type="EC" id="2.7.11.1"/>
    </reaction>
</comment>
<dbReference type="GeneID" id="34605723"/>
<evidence type="ECO:0000256" key="8">
    <source>
        <dbReference type="ARBA" id="ARBA00048679"/>
    </source>
</evidence>
<evidence type="ECO:0000256" key="2">
    <source>
        <dbReference type="ARBA" id="ARBA00022527"/>
    </source>
</evidence>
<comment type="caution">
    <text evidence="9">The sequence shown here is derived from an EMBL/GenBank/DDBJ whole genome shotgun (WGS) entry which is preliminary data.</text>
</comment>
<keyword evidence="10" id="KW-1185">Reference proteome</keyword>
<dbReference type="EC" id="2.7.11.1" evidence="1"/>
<name>A0A177EVA3_9EURO</name>
<dbReference type="OrthoDB" id="5979581at2759"/>
<reference evidence="9 10" key="1">
    <citation type="submission" date="2016-03" db="EMBL/GenBank/DDBJ databases">
        <title>Draft genome sequence of the Fonsecaea monophora CBS 269.37.</title>
        <authorList>
            <person name="Bombassaro A."/>
            <person name="Vinicius W.A."/>
            <person name="De Hoog S."/>
            <person name="Sun J."/>
            <person name="Souza E.M."/>
            <person name="Raittz R.T."/>
            <person name="Costa F."/>
            <person name="Leao A.C."/>
            <person name="Tadra-Sfeir M.Z."/>
            <person name="Baura V."/>
            <person name="Balsanelli E."/>
            <person name="Pedrosa F.O."/>
            <person name="Moreno L.F."/>
            <person name="Steffens M.B."/>
            <person name="Xi L."/>
            <person name="Bocca A.L."/>
            <person name="Felipe M.S."/>
            <person name="Teixeira M."/>
            <person name="Telles Filho F.Q."/>
            <person name="Azevedo C.M."/>
            <person name="Gomes R."/>
            <person name="Vicente V.A."/>
        </authorList>
    </citation>
    <scope>NUCLEOTIDE SEQUENCE [LARGE SCALE GENOMIC DNA]</scope>
    <source>
        <strain evidence="9 10">CBS 269.37</strain>
    </source>
</reference>
<dbReference type="SUPFAM" id="SSF56112">
    <property type="entry name" value="Protein kinase-like (PK-like)"/>
    <property type="match status" value="1"/>
</dbReference>
<evidence type="ECO:0000313" key="9">
    <source>
        <dbReference type="EMBL" id="OAG35210.1"/>
    </source>
</evidence>
<evidence type="ECO:0000256" key="6">
    <source>
        <dbReference type="ARBA" id="ARBA00022840"/>
    </source>
</evidence>
<dbReference type="GO" id="GO:0000245">
    <property type="term" value="P:spliceosomal complex assembly"/>
    <property type="evidence" value="ECO:0007669"/>
    <property type="project" value="TreeGrafter"/>
</dbReference>
<evidence type="ECO:0000256" key="1">
    <source>
        <dbReference type="ARBA" id="ARBA00012513"/>
    </source>
</evidence>
<gene>
    <name evidence="9" type="ORF">AYO21_10608</name>
</gene>
<dbReference type="PANTHER" id="PTHR47634:SF9">
    <property type="entry name" value="PROTEIN KINASE DOMAIN-CONTAINING PROTEIN-RELATED"/>
    <property type="match status" value="1"/>
</dbReference>
<keyword evidence="2" id="KW-0723">Serine/threonine-protein kinase</keyword>
<proteinExistence type="predicted"/>
<evidence type="ECO:0000256" key="4">
    <source>
        <dbReference type="ARBA" id="ARBA00022741"/>
    </source>
</evidence>
<comment type="catalytic activity">
    <reaction evidence="8">
        <text>L-seryl-[protein] + ATP = O-phospho-L-seryl-[protein] + ADP + H(+)</text>
        <dbReference type="Rhea" id="RHEA:17989"/>
        <dbReference type="Rhea" id="RHEA-COMP:9863"/>
        <dbReference type="Rhea" id="RHEA-COMP:11604"/>
        <dbReference type="ChEBI" id="CHEBI:15378"/>
        <dbReference type="ChEBI" id="CHEBI:29999"/>
        <dbReference type="ChEBI" id="CHEBI:30616"/>
        <dbReference type="ChEBI" id="CHEBI:83421"/>
        <dbReference type="ChEBI" id="CHEBI:456216"/>
        <dbReference type="EC" id="2.7.11.1"/>
    </reaction>
</comment>
<keyword evidence="4" id="KW-0547">Nucleotide-binding</keyword>
<dbReference type="RefSeq" id="XP_022507162.1">
    <property type="nucleotide sequence ID" value="XM_022660521.1"/>
</dbReference>
<keyword evidence="6" id="KW-0067">ATP-binding</keyword>